<evidence type="ECO:0000256" key="2">
    <source>
        <dbReference type="ARBA" id="ARBA00018426"/>
    </source>
</evidence>
<gene>
    <name evidence="7" type="ORF">HK105_205841</name>
</gene>
<reference evidence="7 8" key="1">
    <citation type="submission" date="2023-09" db="EMBL/GenBank/DDBJ databases">
        <title>Pangenome analysis of Batrachochytrium dendrobatidis and related Chytrids.</title>
        <authorList>
            <person name="Yacoub M.N."/>
            <person name="Stajich J.E."/>
            <person name="James T.Y."/>
        </authorList>
    </citation>
    <scope>NUCLEOTIDE SEQUENCE [LARGE SCALE GENOMIC DNA]</scope>
    <source>
        <strain evidence="7 8">JEL0888</strain>
    </source>
</reference>
<dbReference type="InterPro" id="IPR035959">
    <property type="entry name" value="RutC-like_sf"/>
</dbReference>
<dbReference type="InterPro" id="IPR030662">
    <property type="entry name" value="DPH6/MJ0570"/>
</dbReference>
<dbReference type="InterPro" id="IPR002761">
    <property type="entry name" value="Diphthami_syn_dom"/>
</dbReference>
<sequence length="756" mass="80382">MKVVALISGGKDSCFNMMHCVANGHQVVALANLRPPESAGTDELDSFMFQTVGHDVISCYAECMGVPLFRQDLARGSVDTSATYTPNAADEVEDLFVLLRAVKEAIPDVDAVSTGAILSNYQRARIEHVCARLGLQSLAFLWQGKQETLLGQMISHGVEAVLVKVAAVGLGEVHLGKTLAQMQAHLMRLNERYGINVCGEGGEYETLTLDCPIFRKRIRMQVIESETRMHSYDDMAPVAFLKITKLAVEDKSGWEETMAAWTARMREEIGENPCGIDQDVARAMAQAFIRDAAAAKLRVDQKADETDGGPAETSPPNVYWRAPLFAISAVTASGVSAAKGEPHADATLESETRAVAEYIVSALAECGLSPRHITQMHVHVADMAQFGALNKTYQEFFGHVNPPTRVTVQTALPDGCKVQMDCFAARDDAELARRDTLHVQGISYWAPANIGPYSQAVVLGDHVYLAGQIGLVPHTMKMPDAASDGGLVPSMHEADPRIAQITREASVSLRSLSAVPESLRASLAEACIVGVCYVPSADLFGAARAAWAARFEDSGLVPPTTFVAVQRLPRDALVEWEALVGHAGEAHRILQAHADSGDGATRVITTSGDVQADVARITGGDGADGRPAAEARMHAFGSFVGVVAHAGRATAPPVRVGDAVAQAVRSVDAVLARWEAGACGSPQTPWDLVFAVRVFHLACAPGIWVRAQVLAALRGACGGGEAARLPAVTAIAVDAIGDDSLVSIVAYGSNLEAFRV</sequence>
<name>A0ABR4N5E6_9FUNG</name>
<feature type="domain" description="Diphthamide synthase" evidence="6">
    <location>
        <begin position="1"/>
        <end position="227"/>
    </location>
</feature>
<keyword evidence="8" id="KW-1185">Reference proteome</keyword>
<dbReference type="InterPro" id="IPR014729">
    <property type="entry name" value="Rossmann-like_a/b/a_fold"/>
</dbReference>
<dbReference type="CDD" id="cd01994">
    <property type="entry name" value="AANH_PF0828-like"/>
    <property type="match status" value="1"/>
</dbReference>
<dbReference type="EMBL" id="JADGIZ020000031">
    <property type="protein sequence ID" value="KAL2914701.1"/>
    <property type="molecule type" value="Genomic_DNA"/>
</dbReference>
<evidence type="ECO:0000256" key="5">
    <source>
        <dbReference type="ARBA" id="ARBA00048108"/>
    </source>
</evidence>
<dbReference type="CDD" id="cd06155">
    <property type="entry name" value="eu_AANH_C_1"/>
    <property type="match status" value="1"/>
</dbReference>
<dbReference type="Pfam" id="PF01902">
    <property type="entry name" value="Diphthami_syn_2"/>
    <property type="match status" value="1"/>
</dbReference>
<dbReference type="EC" id="6.3.1.14" evidence="1"/>
<evidence type="ECO:0000313" key="8">
    <source>
        <dbReference type="Proteomes" id="UP001527925"/>
    </source>
</evidence>
<dbReference type="InterPro" id="IPR006175">
    <property type="entry name" value="YjgF/YER057c/UK114"/>
</dbReference>
<dbReference type="SUPFAM" id="SSF55298">
    <property type="entry name" value="YjgF-like"/>
    <property type="match status" value="2"/>
</dbReference>
<dbReference type="Gene3D" id="3.90.1490.10">
    <property type="entry name" value="putative n-type atp pyrophosphatase, domain 2"/>
    <property type="match status" value="1"/>
</dbReference>
<dbReference type="PANTHER" id="PTHR12196">
    <property type="entry name" value="DOMAIN OF UNKNOWN FUNCTION 71 DUF71 -CONTAINING PROTEIN"/>
    <property type="match status" value="1"/>
</dbReference>
<evidence type="ECO:0000256" key="3">
    <source>
        <dbReference type="ARBA" id="ARBA00029814"/>
    </source>
</evidence>
<dbReference type="SUPFAM" id="SSF52402">
    <property type="entry name" value="Adenine nucleotide alpha hydrolases-like"/>
    <property type="match status" value="1"/>
</dbReference>
<evidence type="ECO:0000256" key="1">
    <source>
        <dbReference type="ARBA" id="ARBA00012089"/>
    </source>
</evidence>
<dbReference type="Gene3D" id="3.30.1330.40">
    <property type="entry name" value="RutC-like"/>
    <property type="match status" value="2"/>
</dbReference>
<dbReference type="NCBIfam" id="TIGR00290">
    <property type="entry name" value="MJ0570_dom"/>
    <property type="match status" value="1"/>
</dbReference>
<organism evidence="7 8">
    <name type="scientific">Polyrhizophydium stewartii</name>
    <dbReference type="NCBI Taxonomy" id="2732419"/>
    <lineage>
        <taxon>Eukaryota</taxon>
        <taxon>Fungi</taxon>
        <taxon>Fungi incertae sedis</taxon>
        <taxon>Chytridiomycota</taxon>
        <taxon>Chytridiomycota incertae sedis</taxon>
        <taxon>Chytridiomycetes</taxon>
        <taxon>Rhizophydiales</taxon>
        <taxon>Rhizophydiales incertae sedis</taxon>
        <taxon>Polyrhizophydium</taxon>
    </lineage>
</organism>
<evidence type="ECO:0000313" key="7">
    <source>
        <dbReference type="EMBL" id="KAL2914701.1"/>
    </source>
</evidence>
<accession>A0ABR4N5E6</accession>
<comment type="catalytic activity">
    <reaction evidence="5">
        <text>diphthine-[translation elongation factor 2] + NH4(+) + ATP = diphthamide-[translation elongation factor 2] + AMP + diphosphate + H(+)</text>
        <dbReference type="Rhea" id="RHEA:19753"/>
        <dbReference type="Rhea" id="RHEA-COMP:10172"/>
        <dbReference type="Rhea" id="RHEA-COMP:10174"/>
        <dbReference type="ChEBI" id="CHEBI:15378"/>
        <dbReference type="ChEBI" id="CHEBI:16692"/>
        <dbReference type="ChEBI" id="CHEBI:28938"/>
        <dbReference type="ChEBI" id="CHEBI:30616"/>
        <dbReference type="ChEBI" id="CHEBI:33019"/>
        <dbReference type="ChEBI" id="CHEBI:82696"/>
        <dbReference type="ChEBI" id="CHEBI:456215"/>
        <dbReference type="EC" id="6.3.1.14"/>
    </reaction>
</comment>
<dbReference type="Gene3D" id="3.40.50.620">
    <property type="entry name" value="HUPs"/>
    <property type="match status" value="1"/>
</dbReference>
<proteinExistence type="predicted"/>
<protein>
    <recommendedName>
        <fullName evidence="2">Diphthine--ammonia ligase</fullName>
        <ecNumber evidence="1">6.3.1.14</ecNumber>
    </recommendedName>
    <alternativeName>
        <fullName evidence="3">Diphthamide synthase</fullName>
    </alternativeName>
    <alternativeName>
        <fullName evidence="4">Diphthamide synthetase</fullName>
    </alternativeName>
</protein>
<comment type="caution">
    <text evidence="7">The sequence shown here is derived from an EMBL/GenBank/DDBJ whole genome shotgun (WGS) entry which is preliminary data.</text>
</comment>
<evidence type="ECO:0000256" key="4">
    <source>
        <dbReference type="ARBA" id="ARBA00031552"/>
    </source>
</evidence>
<dbReference type="Proteomes" id="UP001527925">
    <property type="component" value="Unassembled WGS sequence"/>
</dbReference>
<dbReference type="Pfam" id="PF01042">
    <property type="entry name" value="Ribonuc_L-PSP"/>
    <property type="match status" value="2"/>
</dbReference>
<evidence type="ECO:0000259" key="6">
    <source>
        <dbReference type="Pfam" id="PF01902"/>
    </source>
</evidence>
<dbReference type="PANTHER" id="PTHR12196:SF2">
    <property type="entry name" value="DIPHTHINE--AMMONIA LIGASE"/>
    <property type="match status" value="1"/>
</dbReference>